<gene>
    <name evidence="1" type="ORF">CEXT_388451</name>
</gene>
<dbReference type="AlphaFoldDB" id="A0AAV4WB65"/>
<dbReference type="EMBL" id="BPLR01015844">
    <property type="protein sequence ID" value="GIY79069.1"/>
    <property type="molecule type" value="Genomic_DNA"/>
</dbReference>
<protein>
    <submittedName>
        <fullName evidence="1">Uncharacterized protein</fullName>
    </submittedName>
</protein>
<evidence type="ECO:0000313" key="2">
    <source>
        <dbReference type="Proteomes" id="UP001054945"/>
    </source>
</evidence>
<sequence length="92" mass="10159">MARVLANWPPKPARFEEKVKGPTMPIPDPPPLETFVPNYGGTRGKCSVTTSFVHSAPLWGMLHCLCALFVMLHSLCTLDNALHIVIMLMKGE</sequence>
<name>A0AAV4WB65_CAEEX</name>
<accession>A0AAV4WB65</accession>
<reference evidence="1 2" key="1">
    <citation type="submission" date="2021-06" db="EMBL/GenBank/DDBJ databases">
        <title>Caerostris extrusa draft genome.</title>
        <authorList>
            <person name="Kono N."/>
            <person name="Arakawa K."/>
        </authorList>
    </citation>
    <scope>NUCLEOTIDE SEQUENCE [LARGE SCALE GENOMIC DNA]</scope>
</reference>
<organism evidence="1 2">
    <name type="scientific">Caerostris extrusa</name>
    <name type="common">Bark spider</name>
    <name type="synonym">Caerostris bankana</name>
    <dbReference type="NCBI Taxonomy" id="172846"/>
    <lineage>
        <taxon>Eukaryota</taxon>
        <taxon>Metazoa</taxon>
        <taxon>Ecdysozoa</taxon>
        <taxon>Arthropoda</taxon>
        <taxon>Chelicerata</taxon>
        <taxon>Arachnida</taxon>
        <taxon>Araneae</taxon>
        <taxon>Araneomorphae</taxon>
        <taxon>Entelegynae</taxon>
        <taxon>Araneoidea</taxon>
        <taxon>Araneidae</taxon>
        <taxon>Caerostris</taxon>
    </lineage>
</organism>
<proteinExistence type="predicted"/>
<evidence type="ECO:0000313" key="1">
    <source>
        <dbReference type="EMBL" id="GIY79069.1"/>
    </source>
</evidence>
<keyword evidence="2" id="KW-1185">Reference proteome</keyword>
<comment type="caution">
    <text evidence="1">The sequence shown here is derived from an EMBL/GenBank/DDBJ whole genome shotgun (WGS) entry which is preliminary data.</text>
</comment>
<dbReference type="Proteomes" id="UP001054945">
    <property type="component" value="Unassembled WGS sequence"/>
</dbReference>